<name>A0A3A9YXC2_9ACTN</name>
<accession>A0A3A9YXC2</accession>
<feature type="coiled-coil region" evidence="1">
    <location>
        <begin position="140"/>
        <end position="210"/>
    </location>
</feature>
<dbReference type="AlphaFoldDB" id="A0A3A9YXC2"/>
<dbReference type="RefSeq" id="WP_120680552.1">
    <property type="nucleotide sequence ID" value="NZ_RBAL01000009.1"/>
</dbReference>
<dbReference type="EMBL" id="RBAL01000009">
    <property type="protein sequence ID" value="RKN40772.1"/>
    <property type="molecule type" value="Genomic_DNA"/>
</dbReference>
<evidence type="ECO:0000256" key="1">
    <source>
        <dbReference type="SAM" id="Coils"/>
    </source>
</evidence>
<keyword evidence="1" id="KW-0175">Coiled coil</keyword>
<sequence>MSDVLPDYLVRYLEQRAQQRADAVNAVLARLTDREQALAREAAVMGYAQGRRHPEGEPHPTNSQVLAEVIDACLSFADLYPTINAVAAPEEPTITPAGLRERIAEALDDLYVRRDFDAEEFADAVLAVVERYTEQLAAGRETALAKAHEIEADRDRLADQLGHLERATIPELGRAIASQKAAKQRWHVRAEKAEAEVKRLTGLLAEYAEAAYKTAAGAADRFRDVLCEVLGHPTENPGDNALVAQLRAHHGKAGPEPTAWRDRLVGYEATRDQINAAALNDTDTPQ</sequence>
<gene>
    <name evidence="2" type="ORF">D7294_16920</name>
</gene>
<evidence type="ECO:0000313" key="2">
    <source>
        <dbReference type="EMBL" id="RKN40772.1"/>
    </source>
</evidence>
<proteinExistence type="predicted"/>
<keyword evidence="3" id="KW-1185">Reference proteome</keyword>
<organism evidence="2 3">
    <name type="scientific">Streptomyces hoynatensis</name>
    <dbReference type="NCBI Taxonomy" id="1141874"/>
    <lineage>
        <taxon>Bacteria</taxon>
        <taxon>Bacillati</taxon>
        <taxon>Actinomycetota</taxon>
        <taxon>Actinomycetes</taxon>
        <taxon>Kitasatosporales</taxon>
        <taxon>Streptomycetaceae</taxon>
        <taxon>Streptomyces</taxon>
    </lineage>
</organism>
<protein>
    <submittedName>
        <fullName evidence="2">Uncharacterized protein</fullName>
    </submittedName>
</protein>
<comment type="caution">
    <text evidence="2">The sequence shown here is derived from an EMBL/GenBank/DDBJ whole genome shotgun (WGS) entry which is preliminary data.</text>
</comment>
<evidence type="ECO:0000313" key="3">
    <source>
        <dbReference type="Proteomes" id="UP000272474"/>
    </source>
</evidence>
<dbReference type="OrthoDB" id="4314005at2"/>
<reference evidence="2 3" key="1">
    <citation type="journal article" date="2014" name="Int. J. Syst. Evol. Microbiol.">
        <title>Streptomyces hoynatensis sp. nov., isolated from deep marine sediment.</title>
        <authorList>
            <person name="Veyisoglu A."/>
            <person name="Sahin N."/>
        </authorList>
    </citation>
    <scope>NUCLEOTIDE SEQUENCE [LARGE SCALE GENOMIC DNA]</scope>
    <source>
        <strain evidence="2 3">KCTC 29097</strain>
    </source>
</reference>
<dbReference type="Proteomes" id="UP000272474">
    <property type="component" value="Unassembled WGS sequence"/>
</dbReference>